<sequence>MSLLRGFRTAQTRCPARPGVRDNRRVTLVDDLTWRGLIQDSTDPAALAEALSGDPITFYVGFDPTAASLHVGHLMQVITASRLQRAGHRPLLLVGGATGQIGDPRESAERTLNPPEVIEGWVQRIRDQLAPFVTYEGTNAATLVNNLDWTGPTSVIEFLRDVGKHFPVNKMLARDVVRNRLESGISFTEFSYQLLQANDFFQLHQRHGCALQFGGSDQWGNITAGVDFVRRRGAGPVHAFTTPLVLKADGTKFGKSEGGAIWLDPEMTTPYAFYQFWINSDDRDVNNYLRFFSFKSREELEELEKATADRPQARLAQRALAEEITALVHGPSEAAQAVAASQALFGRGSLDELSADTLRAALGEAGLFPVRGEMPNFTTLLKESGLVASANEARRTITEGGAYVNNERITDGEAVPTTDSLLHGQFLVLRRGKRTFAGVEYTA</sequence>
<feature type="binding site" evidence="8">
    <location>
        <position position="255"/>
    </location>
    <ligand>
        <name>ATP</name>
        <dbReference type="ChEBI" id="CHEBI:30616"/>
    </ligand>
</feature>
<accession>A0ABS1W6B9</accession>
<dbReference type="Gene3D" id="3.10.290.10">
    <property type="entry name" value="RNA-binding S4 domain"/>
    <property type="match status" value="1"/>
</dbReference>
<dbReference type="Proteomes" id="UP000598996">
    <property type="component" value="Unassembled WGS sequence"/>
</dbReference>
<dbReference type="PANTHER" id="PTHR11766">
    <property type="entry name" value="TYROSYL-TRNA SYNTHETASE"/>
    <property type="match status" value="1"/>
</dbReference>
<comment type="subunit">
    <text evidence="8">Homodimer.</text>
</comment>
<comment type="caution">
    <text evidence="11">The sequence shown here is derived from an EMBL/GenBank/DDBJ whole genome shotgun (WGS) entry which is preliminary data.</text>
</comment>
<dbReference type="Pfam" id="PF22421">
    <property type="entry name" value="SYY_C-terminal"/>
    <property type="match status" value="1"/>
</dbReference>
<keyword evidence="3 8" id="KW-0067">ATP-binding</keyword>
<evidence type="ECO:0000256" key="7">
    <source>
        <dbReference type="ARBA" id="ARBA00048248"/>
    </source>
</evidence>
<dbReference type="SUPFAM" id="SSF52374">
    <property type="entry name" value="Nucleotidylyl transferase"/>
    <property type="match status" value="1"/>
</dbReference>
<evidence type="ECO:0000256" key="9">
    <source>
        <dbReference type="PROSITE-ProRule" id="PRU00182"/>
    </source>
</evidence>
<dbReference type="PROSITE" id="PS00178">
    <property type="entry name" value="AA_TRNA_LIGASE_I"/>
    <property type="match status" value="1"/>
</dbReference>
<protein>
    <recommendedName>
        <fullName evidence="8">Tyrosine--tRNA ligase</fullName>
        <ecNumber evidence="8">6.1.1.1</ecNumber>
    </recommendedName>
    <alternativeName>
        <fullName evidence="8">Tyrosyl-tRNA synthetase</fullName>
        <shortName evidence="8">TyrRS</shortName>
    </alternativeName>
</protein>
<dbReference type="Gene3D" id="3.40.50.620">
    <property type="entry name" value="HUPs"/>
    <property type="match status" value="1"/>
</dbReference>
<comment type="similarity">
    <text evidence="8">Belongs to the class-I aminoacyl-tRNA synthetase family. TyrS type 1 subfamily.</text>
</comment>
<dbReference type="EMBL" id="JAENHO010000029">
    <property type="protein sequence ID" value="MBL7262276.1"/>
    <property type="molecule type" value="Genomic_DNA"/>
</dbReference>
<feature type="binding site" evidence="8">
    <location>
        <position position="192"/>
    </location>
    <ligand>
        <name>L-tyrosine</name>
        <dbReference type="ChEBI" id="CHEBI:58315"/>
    </ligand>
</feature>
<dbReference type="PRINTS" id="PR01040">
    <property type="entry name" value="TRNASYNTHTYR"/>
</dbReference>
<dbReference type="NCBIfam" id="TIGR00234">
    <property type="entry name" value="tyrS"/>
    <property type="match status" value="1"/>
</dbReference>
<dbReference type="CDD" id="cd00165">
    <property type="entry name" value="S4"/>
    <property type="match status" value="1"/>
</dbReference>
<feature type="binding site" evidence="8">
    <location>
        <position position="196"/>
    </location>
    <ligand>
        <name>L-tyrosine</name>
        <dbReference type="ChEBI" id="CHEBI:58315"/>
    </ligand>
</feature>
<dbReference type="InterPro" id="IPR002305">
    <property type="entry name" value="aa-tRNA-synth_Ic"/>
</dbReference>
<feature type="binding site" evidence="8">
    <location>
        <position position="59"/>
    </location>
    <ligand>
        <name>L-tyrosine</name>
        <dbReference type="ChEBI" id="CHEBI:58315"/>
    </ligand>
</feature>
<keyword evidence="1 8" id="KW-0436">Ligase</keyword>
<dbReference type="HAMAP" id="MF_02006">
    <property type="entry name" value="Tyr_tRNA_synth_type1"/>
    <property type="match status" value="1"/>
</dbReference>
<comment type="function">
    <text evidence="8">Catalyzes the attachment of tyrosine to tRNA(Tyr) in a two-step reaction: tyrosine is first activated by ATP to form Tyr-AMP and then transferred to the acceptor end of tRNA(Tyr).</text>
</comment>
<dbReference type="Gene3D" id="1.10.240.10">
    <property type="entry name" value="Tyrosyl-Transfer RNA Synthetase"/>
    <property type="match status" value="1"/>
</dbReference>
<keyword evidence="6 8" id="KW-0030">Aminoacyl-tRNA synthetase</keyword>
<dbReference type="SUPFAM" id="SSF55174">
    <property type="entry name" value="Alpha-L RNA-binding motif"/>
    <property type="match status" value="1"/>
</dbReference>
<gene>
    <name evidence="8" type="primary">tyrS</name>
    <name evidence="11" type="ORF">JKJ07_49205</name>
</gene>
<dbReference type="EC" id="6.1.1.1" evidence="8"/>
<evidence type="ECO:0000256" key="8">
    <source>
        <dbReference type="HAMAP-Rule" id="MF_02006"/>
    </source>
</evidence>
<dbReference type="InterPro" id="IPR024088">
    <property type="entry name" value="Tyr-tRNA-ligase_bac-type"/>
</dbReference>
<comment type="subcellular location">
    <subcellularLocation>
        <location evidence="8">Cytoplasm</location>
    </subcellularLocation>
</comment>
<dbReference type="InterPro" id="IPR001412">
    <property type="entry name" value="aa-tRNA-synth_I_CS"/>
</dbReference>
<reference evidence="11 12" key="1">
    <citation type="submission" date="2021-01" db="EMBL/GenBank/DDBJ databases">
        <title>Actinoplanes sp. nov. LDG1-01 isolated from lichen.</title>
        <authorList>
            <person name="Saeng-In P."/>
            <person name="Phongsopitanun W."/>
            <person name="Kanchanasin P."/>
            <person name="Yuki M."/>
            <person name="Kudo T."/>
            <person name="Ohkuma M."/>
            <person name="Tanasupawat S."/>
        </authorList>
    </citation>
    <scope>NUCLEOTIDE SEQUENCE [LARGE SCALE GENOMIC DNA]</scope>
    <source>
        <strain evidence="11 12">LDG1-01</strain>
    </source>
</reference>
<keyword evidence="4 9" id="KW-0694">RNA-binding</keyword>
<evidence type="ECO:0000256" key="2">
    <source>
        <dbReference type="ARBA" id="ARBA00022741"/>
    </source>
</evidence>
<dbReference type="Pfam" id="PF00579">
    <property type="entry name" value="tRNA-synt_1b"/>
    <property type="match status" value="1"/>
</dbReference>
<dbReference type="InterPro" id="IPR024107">
    <property type="entry name" value="Tyr-tRNA-ligase_bac_1"/>
</dbReference>
<evidence type="ECO:0000256" key="4">
    <source>
        <dbReference type="ARBA" id="ARBA00022884"/>
    </source>
</evidence>
<feature type="short sequence motif" description="'KMSKS' region" evidence="8">
    <location>
        <begin position="252"/>
        <end position="256"/>
    </location>
</feature>
<dbReference type="InterPro" id="IPR054608">
    <property type="entry name" value="SYY-like_C"/>
</dbReference>
<dbReference type="InterPro" id="IPR014729">
    <property type="entry name" value="Rossmann-like_a/b/a_fold"/>
</dbReference>
<proteinExistence type="inferred from homology"/>
<dbReference type="CDD" id="cd00805">
    <property type="entry name" value="TyrRS_core"/>
    <property type="match status" value="1"/>
</dbReference>
<evidence type="ECO:0000256" key="3">
    <source>
        <dbReference type="ARBA" id="ARBA00022840"/>
    </source>
</evidence>
<evidence type="ECO:0000313" key="11">
    <source>
        <dbReference type="EMBL" id="MBL7262276.1"/>
    </source>
</evidence>
<feature type="short sequence motif" description="'HIGH' region" evidence="8">
    <location>
        <begin position="64"/>
        <end position="73"/>
    </location>
</feature>
<keyword evidence="12" id="KW-1185">Reference proteome</keyword>
<evidence type="ECO:0000256" key="1">
    <source>
        <dbReference type="ARBA" id="ARBA00022598"/>
    </source>
</evidence>
<keyword evidence="5 8" id="KW-0648">Protein biosynthesis</keyword>
<dbReference type="PROSITE" id="PS50889">
    <property type="entry name" value="S4"/>
    <property type="match status" value="1"/>
</dbReference>
<dbReference type="InterPro" id="IPR036986">
    <property type="entry name" value="S4_RNA-bd_sf"/>
</dbReference>
<name>A0ABS1W6B9_9ACTN</name>
<keyword evidence="8" id="KW-0963">Cytoplasm</keyword>
<dbReference type="GO" id="GO:0004831">
    <property type="term" value="F:tyrosine-tRNA ligase activity"/>
    <property type="evidence" value="ECO:0007669"/>
    <property type="project" value="UniProtKB-EC"/>
</dbReference>
<evidence type="ECO:0000256" key="5">
    <source>
        <dbReference type="ARBA" id="ARBA00022917"/>
    </source>
</evidence>
<dbReference type="InterPro" id="IPR002307">
    <property type="entry name" value="Tyr-tRNA-ligase"/>
</dbReference>
<evidence type="ECO:0000313" key="12">
    <source>
        <dbReference type="Proteomes" id="UP000598996"/>
    </source>
</evidence>
<dbReference type="PANTHER" id="PTHR11766:SF0">
    <property type="entry name" value="TYROSINE--TRNA LIGASE, MITOCHONDRIAL"/>
    <property type="match status" value="1"/>
</dbReference>
<evidence type="ECO:0000256" key="6">
    <source>
        <dbReference type="ARBA" id="ARBA00023146"/>
    </source>
</evidence>
<feature type="domain" description="Tyrosine--tRNA ligase SYY-like C-terminal" evidence="10">
    <location>
        <begin position="373"/>
        <end position="437"/>
    </location>
</feature>
<comment type="catalytic activity">
    <reaction evidence="7 8">
        <text>tRNA(Tyr) + L-tyrosine + ATP = L-tyrosyl-tRNA(Tyr) + AMP + diphosphate + H(+)</text>
        <dbReference type="Rhea" id="RHEA:10220"/>
        <dbReference type="Rhea" id="RHEA-COMP:9706"/>
        <dbReference type="Rhea" id="RHEA-COMP:9707"/>
        <dbReference type="ChEBI" id="CHEBI:15378"/>
        <dbReference type="ChEBI" id="CHEBI:30616"/>
        <dbReference type="ChEBI" id="CHEBI:33019"/>
        <dbReference type="ChEBI" id="CHEBI:58315"/>
        <dbReference type="ChEBI" id="CHEBI:78442"/>
        <dbReference type="ChEBI" id="CHEBI:78536"/>
        <dbReference type="ChEBI" id="CHEBI:456215"/>
        <dbReference type="EC" id="6.1.1.1"/>
    </reaction>
</comment>
<keyword evidence="2 8" id="KW-0547">Nucleotide-binding</keyword>
<evidence type="ECO:0000259" key="10">
    <source>
        <dbReference type="Pfam" id="PF22421"/>
    </source>
</evidence>
<organism evidence="11 12">
    <name type="scientific">Paractinoplanes lichenicola</name>
    <dbReference type="NCBI Taxonomy" id="2802976"/>
    <lineage>
        <taxon>Bacteria</taxon>
        <taxon>Bacillati</taxon>
        <taxon>Actinomycetota</taxon>
        <taxon>Actinomycetes</taxon>
        <taxon>Micromonosporales</taxon>
        <taxon>Micromonosporaceae</taxon>
        <taxon>Paractinoplanes</taxon>
    </lineage>
</organism>